<dbReference type="InterPro" id="IPR008918">
    <property type="entry name" value="HhH2"/>
</dbReference>
<name>A0ABU4VL88_9ACTN</name>
<dbReference type="CDD" id="cd09898">
    <property type="entry name" value="H3TH_53EXO"/>
    <property type="match status" value="1"/>
</dbReference>
<dbReference type="Pfam" id="PF02739">
    <property type="entry name" value="5_3_exonuc_N"/>
    <property type="match status" value="1"/>
</dbReference>
<dbReference type="Proteomes" id="UP001277761">
    <property type="component" value="Unassembled WGS sequence"/>
</dbReference>
<keyword evidence="4" id="KW-0238">DNA-binding</keyword>
<proteinExistence type="predicted"/>
<evidence type="ECO:0000259" key="7">
    <source>
        <dbReference type="SMART" id="SM00475"/>
    </source>
</evidence>
<evidence type="ECO:0000313" key="8">
    <source>
        <dbReference type="EMBL" id="MDX8151696.1"/>
    </source>
</evidence>
<accession>A0ABU4VL88</accession>
<protein>
    <recommendedName>
        <fullName evidence="6">5'-3' exonuclease</fullName>
    </recommendedName>
</protein>
<dbReference type="InterPro" id="IPR029060">
    <property type="entry name" value="PIN-like_dom_sf"/>
</dbReference>
<sequence length="304" mass="31589">MPGPLLLLDVPWLLYRAHFALPSSIAGADGEPIGALLGTVRTILLEVQELDPVAVVCATGAEEAVHRTALLPAYHAHREPMPDALRRRWEQAPDLLRAFGWSVRDGGDLEADDVMATLARRHVEEDPDATAAIATADRDLLACVGERVVARRPPAKGQGPGFVTVDVDGVRELLGVEPGQVTDLIALRGDPSDGIPGAPGIGAKTAARLLAAHGDLEGVLRAAGAPGPDGEPGGAPVHGDGLTPRLAAVLREHAAEVRRDREVARLVEADVEPVAPGTTDREGGAAAAEALGMTRLAAELRGEG</sequence>
<feature type="domain" description="5'-3' exonuclease" evidence="7">
    <location>
        <begin position="3"/>
        <end position="284"/>
    </location>
</feature>
<gene>
    <name evidence="8" type="ORF">SK069_08840</name>
</gene>
<keyword evidence="2" id="KW-0378">Hydrolase</keyword>
<dbReference type="SMART" id="SM00279">
    <property type="entry name" value="HhH2"/>
    <property type="match status" value="1"/>
</dbReference>
<reference evidence="8 9" key="1">
    <citation type="submission" date="2023-11" db="EMBL/GenBank/DDBJ databases">
        <authorList>
            <person name="Xu M."/>
            <person name="Jiang T."/>
        </authorList>
    </citation>
    <scope>NUCLEOTIDE SEQUENCE [LARGE SCALE GENOMIC DNA]</scope>
    <source>
        <strain evidence="8 9">SD</strain>
    </source>
</reference>
<comment type="caution">
    <text evidence="8">The sequence shown here is derived from an EMBL/GenBank/DDBJ whole genome shotgun (WGS) entry which is preliminary data.</text>
</comment>
<dbReference type="InterPro" id="IPR036279">
    <property type="entry name" value="5-3_exonuclease_C_sf"/>
</dbReference>
<dbReference type="Gene3D" id="3.40.50.1010">
    <property type="entry name" value="5'-nuclease"/>
    <property type="match status" value="1"/>
</dbReference>
<dbReference type="GO" id="GO:0004527">
    <property type="term" value="F:exonuclease activity"/>
    <property type="evidence" value="ECO:0007669"/>
    <property type="project" value="UniProtKB-KW"/>
</dbReference>
<keyword evidence="9" id="KW-1185">Reference proteome</keyword>
<dbReference type="PANTHER" id="PTHR42646">
    <property type="entry name" value="FLAP ENDONUCLEASE XNI"/>
    <property type="match status" value="1"/>
</dbReference>
<evidence type="ECO:0000256" key="5">
    <source>
        <dbReference type="ARBA" id="ARBA00049957"/>
    </source>
</evidence>
<evidence type="ECO:0000256" key="4">
    <source>
        <dbReference type="ARBA" id="ARBA00023125"/>
    </source>
</evidence>
<dbReference type="SMART" id="SM00475">
    <property type="entry name" value="53EXOc"/>
    <property type="match status" value="1"/>
</dbReference>
<dbReference type="PANTHER" id="PTHR42646:SF2">
    <property type="entry name" value="5'-3' EXONUCLEASE FAMILY PROTEIN"/>
    <property type="match status" value="1"/>
</dbReference>
<dbReference type="SUPFAM" id="SSF88723">
    <property type="entry name" value="PIN domain-like"/>
    <property type="match status" value="1"/>
</dbReference>
<dbReference type="InterPro" id="IPR020045">
    <property type="entry name" value="DNA_polI_H3TH"/>
</dbReference>
<evidence type="ECO:0000256" key="2">
    <source>
        <dbReference type="ARBA" id="ARBA00022801"/>
    </source>
</evidence>
<evidence type="ECO:0000313" key="9">
    <source>
        <dbReference type="Proteomes" id="UP001277761"/>
    </source>
</evidence>
<dbReference type="RefSeq" id="WP_319953850.1">
    <property type="nucleotide sequence ID" value="NZ_JAXAVX010000003.1"/>
</dbReference>
<dbReference type="Gene3D" id="1.10.150.20">
    <property type="entry name" value="5' to 3' exonuclease, C-terminal subdomain"/>
    <property type="match status" value="1"/>
</dbReference>
<evidence type="ECO:0000256" key="1">
    <source>
        <dbReference type="ARBA" id="ARBA00022722"/>
    </source>
</evidence>
<keyword evidence="3 8" id="KW-0269">Exonuclease</keyword>
<dbReference type="CDD" id="cd09859">
    <property type="entry name" value="PIN_53EXO"/>
    <property type="match status" value="1"/>
</dbReference>
<dbReference type="InterPro" id="IPR002421">
    <property type="entry name" value="5-3_exonuclease"/>
</dbReference>
<dbReference type="InterPro" id="IPR038969">
    <property type="entry name" value="FEN"/>
</dbReference>
<dbReference type="Pfam" id="PF01367">
    <property type="entry name" value="5_3_exonuc"/>
    <property type="match status" value="1"/>
</dbReference>
<dbReference type="EMBL" id="JAXAVX010000003">
    <property type="protein sequence ID" value="MDX8151696.1"/>
    <property type="molecule type" value="Genomic_DNA"/>
</dbReference>
<keyword evidence="1" id="KW-0540">Nuclease</keyword>
<evidence type="ECO:0000256" key="6">
    <source>
        <dbReference type="ARBA" id="ARBA00050026"/>
    </source>
</evidence>
<evidence type="ECO:0000256" key="3">
    <source>
        <dbReference type="ARBA" id="ARBA00022839"/>
    </source>
</evidence>
<comment type="function">
    <text evidence="5">5'-3' exonuclease acting preferentially on double-stranded DNA.</text>
</comment>
<dbReference type="InterPro" id="IPR020046">
    <property type="entry name" value="5-3_exonucl_a-hlix_arch_N"/>
</dbReference>
<dbReference type="SUPFAM" id="SSF47807">
    <property type="entry name" value="5' to 3' exonuclease, C-terminal subdomain"/>
    <property type="match status" value="1"/>
</dbReference>
<organism evidence="8 9">
    <name type="scientific">Patulibacter brassicae</name>
    <dbReference type="NCBI Taxonomy" id="1705717"/>
    <lineage>
        <taxon>Bacteria</taxon>
        <taxon>Bacillati</taxon>
        <taxon>Actinomycetota</taxon>
        <taxon>Thermoleophilia</taxon>
        <taxon>Solirubrobacterales</taxon>
        <taxon>Patulibacteraceae</taxon>
        <taxon>Patulibacter</taxon>
    </lineage>
</organism>